<gene>
    <name evidence="2" type="ORF">WL88_15315</name>
</gene>
<dbReference type="AlphaFoldDB" id="A0AAW3PFU9"/>
<dbReference type="Pfam" id="PF20367">
    <property type="entry name" value="DUF6662"/>
    <property type="match status" value="1"/>
</dbReference>
<name>A0AAW3PFU9_9BURK</name>
<accession>A0AAW3PFU9</accession>
<proteinExistence type="predicted"/>
<sequence>MKTLHRLLGAIGLAASLSAVAPLVSAEESQFAYVYTTDLLPQGAKEVEQWLTWRHQKLGPFDELEGRTEVEYGLTDRLQVAVYANYAWTRADHNGPFGATTPAEQFADYSADPDSHFSARRFVGLSAEAIYRVLSPYTDPVGLALYVEPTIGPKFREVESKIILQKNFLDDRLVTAFNFTYAPEWRYLPSDDNPAVSKWQEETDVNFNLAASYRFTSNWSAGIEFLNEREFNSFNFSHESNSGYYIGPTIHYGGKKFFVTAAFLTQLPWAQKHADSVDGAIVSGRTYDNDFEKYRIRVKAGYYF</sequence>
<reference evidence="2 3" key="1">
    <citation type="submission" date="2015-11" db="EMBL/GenBank/DDBJ databases">
        <title>Expanding the genomic diversity of Burkholderia species for the development of highly accurate diagnostics.</title>
        <authorList>
            <person name="Sahl J."/>
            <person name="Keim P."/>
            <person name="Wagner D."/>
        </authorList>
    </citation>
    <scope>NUCLEOTIDE SEQUENCE [LARGE SCALE GENOMIC DNA]</scope>
    <source>
        <strain evidence="2 3">MSMB378WGS</strain>
    </source>
</reference>
<evidence type="ECO:0000313" key="3">
    <source>
        <dbReference type="Proteomes" id="UP000063236"/>
    </source>
</evidence>
<dbReference type="InterPro" id="IPR046603">
    <property type="entry name" value="DUF6662"/>
</dbReference>
<protein>
    <recommendedName>
        <fullName evidence="4">Lipoprotein</fullName>
    </recommendedName>
</protein>
<dbReference type="RefSeq" id="WP_059464870.1">
    <property type="nucleotide sequence ID" value="NZ_LOTC01000007.1"/>
</dbReference>
<evidence type="ECO:0000256" key="1">
    <source>
        <dbReference type="SAM" id="SignalP"/>
    </source>
</evidence>
<dbReference type="Proteomes" id="UP000063236">
    <property type="component" value="Unassembled WGS sequence"/>
</dbReference>
<evidence type="ECO:0008006" key="4">
    <source>
        <dbReference type="Google" id="ProtNLM"/>
    </source>
</evidence>
<dbReference type="EMBL" id="LPJV01000034">
    <property type="protein sequence ID" value="KWF52718.1"/>
    <property type="molecule type" value="Genomic_DNA"/>
</dbReference>
<keyword evidence="1" id="KW-0732">Signal</keyword>
<feature type="signal peptide" evidence="1">
    <location>
        <begin position="1"/>
        <end position="21"/>
    </location>
</feature>
<evidence type="ECO:0000313" key="2">
    <source>
        <dbReference type="EMBL" id="KWF52718.1"/>
    </source>
</evidence>
<organism evidence="2 3">
    <name type="scientific">Burkholderia diffusa</name>
    <dbReference type="NCBI Taxonomy" id="488732"/>
    <lineage>
        <taxon>Bacteria</taxon>
        <taxon>Pseudomonadati</taxon>
        <taxon>Pseudomonadota</taxon>
        <taxon>Betaproteobacteria</taxon>
        <taxon>Burkholderiales</taxon>
        <taxon>Burkholderiaceae</taxon>
        <taxon>Burkholderia</taxon>
        <taxon>Burkholderia cepacia complex</taxon>
    </lineage>
</organism>
<feature type="chain" id="PRO_5043744489" description="Lipoprotein" evidence="1">
    <location>
        <begin position="22"/>
        <end position="304"/>
    </location>
</feature>
<comment type="caution">
    <text evidence="2">The sequence shown here is derived from an EMBL/GenBank/DDBJ whole genome shotgun (WGS) entry which is preliminary data.</text>
</comment>